<dbReference type="EMBL" id="VXPY01000122">
    <property type="protein sequence ID" value="MYD92071.1"/>
    <property type="molecule type" value="Genomic_DNA"/>
</dbReference>
<organism evidence="3">
    <name type="scientific">Caldilineaceae bacterium SB0662_bin_9</name>
    <dbReference type="NCBI Taxonomy" id="2605258"/>
    <lineage>
        <taxon>Bacteria</taxon>
        <taxon>Bacillati</taxon>
        <taxon>Chloroflexota</taxon>
        <taxon>Caldilineae</taxon>
        <taxon>Caldilineales</taxon>
        <taxon>Caldilineaceae</taxon>
    </lineage>
</organism>
<feature type="domain" description="Peptidase M28" evidence="2">
    <location>
        <begin position="263"/>
        <end position="454"/>
    </location>
</feature>
<dbReference type="AlphaFoldDB" id="A0A6B1DXD4"/>
<dbReference type="InterPro" id="IPR007484">
    <property type="entry name" value="Peptidase_M28"/>
</dbReference>
<dbReference type="InterPro" id="IPR045175">
    <property type="entry name" value="M28_fam"/>
</dbReference>
<comment type="caution">
    <text evidence="3">The sequence shown here is derived from an EMBL/GenBank/DDBJ whole genome shotgun (WGS) entry which is preliminary data.</text>
</comment>
<dbReference type="PANTHER" id="PTHR12147">
    <property type="entry name" value="METALLOPEPTIDASE M28 FAMILY MEMBER"/>
    <property type="match status" value="1"/>
</dbReference>
<keyword evidence="1" id="KW-0812">Transmembrane</keyword>
<dbReference type="Pfam" id="PF04389">
    <property type="entry name" value="Peptidase_M28"/>
    <property type="match status" value="1"/>
</dbReference>
<feature type="transmembrane region" description="Helical" evidence="1">
    <location>
        <begin position="164"/>
        <end position="185"/>
    </location>
</feature>
<dbReference type="GO" id="GO:0006508">
    <property type="term" value="P:proteolysis"/>
    <property type="evidence" value="ECO:0007669"/>
    <property type="project" value="InterPro"/>
</dbReference>
<name>A0A6B1DXD4_9CHLR</name>
<dbReference type="Gene3D" id="3.40.630.10">
    <property type="entry name" value="Zn peptidases"/>
    <property type="match status" value="1"/>
</dbReference>
<dbReference type="PANTHER" id="PTHR12147:SF26">
    <property type="entry name" value="PEPTIDASE M28 DOMAIN-CONTAINING PROTEIN"/>
    <property type="match status" value="1"/>
</dbReference>
<gene>
    <name evidence="3" type="ORF">F4Y08_17360</name>
</gene>
<evidence type="ECO:0000256" key="1">
    <source>
        <dbReference type="SAM" id="Phobius"/>
    </source>
</evidence>
<sequence length="465" mass="50740">MGCGGQGRAHHPGIREEDPIGTAVSALRAAALHIGHGPAAAAPHPAHGLGGVRGKDAKDWYRPLQPAYPTGVLPGSHAVAQRPAAQDLLWHPGGRGTADIRSLREQQQVGALYLRALHRERNPRAASLHWHSDSRRIPHAFLNRDLQVAVKKLLERWRGRRSELLLGVLVLGCFGYGGHLGWGYFSHAVYGPPPFDGERALAHVQAQVDLGPRPTGSLANRRTRVLIRQHLEALGWQVYAHPFALPNGDRGENLLAWKGSGPDLLLGAHFDTRLFADEDPDPDLRTRPVVGANDGASGVAVLMELARALETDKTGHRICLAFFDAEDNGNIPGWHWILGSAAFAADLDLLPACNDPTAVVIVDMVGDSRQELPLERTSTPELQAAIWQQAANLGLDAWFQPVQGYSILDDHHPFLNAGIPAVDIIDFDYPWWHTVGDTMDKVSADSLWRVGTVLETWLESGATWQ</sequence>
<keyword evidence="1" id="KW-1133">Transmembrane helix</keyword>
<dbReference type="SUPFAM" id="SSF53187">
    <property type="entry name" value="Zn-dependent exopeptidases"/>
    <property type="match status" value="1"/>
</dbReference>
<reference evidence="3" key="1">
    <citation type="submission" date="2019-09" db="EMBL/GenBank/DDBJ databases">
        <title>Characterisation of the sponge microbiome using genome-centric metagenomics.</title>
        <authorList>
            <person name="Engelberts J.P."/>
            <person name="Robbins S.J."/>
            <person name="De Goeij J.M."/>
            <person name="Aranda M."/>
            <person name="Bell S.C."/>
            <person name="Webster N.S."/>
        </authorList>
    </citation>
    <scope>NUCLEOTIDE SEQUENCE</scope>
    <source>
        <strain evidence="3">SB0662_bin_9</strain>
    </source>
</reference>
<evidence type="ECO:0000259" key="2">
    <source>
        <dbReference type="Pfam" id="PF04389"/>
    </source>
</evidence>
<accession>A0A6B1DXD4</accession>
<dbReference type="GO" id="GO:0008235">
    <property type="term" value="F:metalloexopeptidase activity"/>
    <property type="evidence" value="ECO:0007669"/>
    <property type="project" value="InterPro"/>
</dbReference>
<protein>
    <submittedName>
        <fullName evidence="3">M28 family peptidase</fullName>
    </submittedName>
</protein>
<proteinExistence type="predicted"/>
<keyword evidence="1" id="KW-0472">Membrane</keyword>
<evidence type="ECO:0000313" key="3">
    <source>
        <dbReference type="EMBL" id="MYD92071.1"/>
    </source>
</evidence>